<sequence>MHGRQAPAPPERVNPPLGKRKAPARAAVASRPGLHLHARRTCRIASVTRMHATCRIASVTPTHPPAEAHLSSRWSGPGTPSAHHGRQRLRDPPHNRRSAPERQQPRSRVAVPG</sequence>
<organism evidence="2">
    <name type="scientific">uncultured Gemmatimonadota bacterium</name>
    <dbReference type="NCBI Taxonomy" id="203437"/>
    <lineage>
        <taxon>Bacteria</taxon>
        <taxon>Pseudomonadati</taxon>
        <taxon>Gemmatimonadota</taxon>
        <taxon>environmental samples</taxon>
    </lineage>
</organism>
<feature type="compositionally biased region" description="Basic and acidic residues" evidence="1">
    <location>
        <begin position="88"/>
        <end position="104"/>
    </location>
</feature>
<name>A0A6J4L609_9BACT</name>
<accession>A0A6J4L609</accession>
<feature type="region of interest" description="Disordered" evidence="1">
    <location>
        <begin position="1"/>
        <end position="33"/>
    </location>
</feature>
<evidence type="ECO:0000313" key="2">
    <source>
        <dbReference type="EMBL" id="CAA9323204.1"/>
    </source>
</evidence>
<gene>
    <name evidence="2" type="ORF">AVDCRST_MAG89-1753</name>
</gene>
<protein>
    <submittedName>
        <fullName evidence="2">Uncharacterized protein</fullName>
    </submittedName>
</protein>
<evidence type="ECO:0000256" key="1">
    <source>
        <dbReference type="SAM" id="MobiDB-lite"/>
    </source>
</evidence>
<feature type="region of interest" description="Disordered" evidence="1">
    <location>
        <begin position="58"/>
        <end position="113"/>
    </location>
</feature>
<dbReference type="AlphaFoldDB" id="A0A6J4L609"/>
<proteinExistence type="predicted"/>
<reference evidence="2" key="1">
    <citation type="submission" date="2020-02" db="EMBL/GenBank/DDBJ databases">
        <authorList>
            <person name="Meier V. D."/>
        </authorList>
    </citation>
    <scope>NUCLEOTIDE SEQUENCE</scope>
    <source>
        <strain evidence="2">AVDCRST_MAG89</strain>
    </source>
</reference>
<dbReference type="EMBL" id="CADCTV010000375">
    <property type="protein sequence ID" value="CAA9323204.1"/>
    <property type="molecule type" value="Genomic_DNA"/>
</dbReference>